<reference evidence="3" key="1">
    <citation type="journal article" date="2012" name="MBio">
        <title>Comparative genome analysis of Trichophyton rubrum and related dermatophytes reveals candidate genes involved in infection.</title>
        <authorList>
            <person name="Martinez D.A."/>
            <person name="Oliver B.G."/>
            <person name="Graeser Y."/>
            <person name="Goldberg J.M."/>
            <person name="Li W."/>
            <person name="Martinez-Rossi N.M."/>
            <person name="Monod M."/>
            <person name="Shelest E."/>
            <person name="Barton R.C."/>
            <person name="Birch E."/>
            <person name="Brakhage A.A."/>
            <person name="Chen Z."/>
            <person name="Gurr S.J."/>
            <person name="Heiman D."/>
            <person name="Heitman J."/>
            <person name="Kosti I."/>
            <person name="Rossi A."/>
            <person name="Saif S."/>
            <person name="Samalova M."/>
            <person name="Saunders C.W."/>
            <person name="Shea T."/>
            <person name="Summerbell R.C."/>
            <person name="Xu J."/>
            <person name="Young S."/>
            <person name="Zeng Q."/>
            <person name="Birren B.W."/>
            <person name="Cuomo C.A."/>
            <person name="White T.C."/>
        </authorList>
    </citation>
    <scope>NUCLEOTIDE SEQUENCE [LARGE SCALE GENOMIC DNA]</scope>
    <source>
        <strain evidence="3">ATCC MYA-4604 / CBS 118893</strain>
    </source>
</reference>
<dbReference type="Proteomes" id="UP000002669">
    <property type="component" value="Unassembled WGS sequence"/>
</dbReference>
<gene>
    <name evidence="2" type="ORF">MGYG_00893</name>
</gene>
<keyword evidence="3" id="KW-1185">Reference proteome</keyword>
<dbReference type="AlphaFoldDB" id="E5R2H8"/>
<sequence>MELKKATRGEGWGKDTAASLAEERTSAHRLRNLWDQLHTSTEKRQIVSVPHRLNPSGGKDVVSSKAGASRGIQGYFASQYQTPWKAGFVGSAIKSHKMSVNWFIKVKERKVRYSDIGKIRLRTRTCGDSSPARNSINNVGSLSR</sequence>
<evidence type="ECO:0000256" key="1">
    <source>
        <dbReference type="SAM" id="MobiDB-lite"/>
    </source>
</evidence>
<name>E5R2H8_ARTGP</name>
<organism evidence="3">
    <name type="scientific">Arthroderma gypseum (strain ATCC MYA-4604 / CBS 118893)</name>
    <name type="common">Microsporum gypseum</name>
    <dbReference type="NCBI Taxonomy" id="535722"/>
    <lineage>
        <taxon>Eukaryota</taxon>
        <taxon>Fungi</taxon>
        <taxon>Dikarya</taxon>
        <taxon>Ascomycota</taxon>
        <taxon>Pezizomycotina</taxon>
        <taxon>Eurotiomycetes</taxon>
        <taxon>Eurotiomycetidae</taxon>
        <taxon>Onygenales</taxon>
        <taxon>Arthrodermataceae</taxon>
        <taxon>Nannizzia</taxon>
    </lineage>
</organism>
<proteinExistence type="predicted"/>
<dbReference type="InParanoid" id="E5R2H8"/>
<feature type="compositionally biased region" description="Basic and acidic residues" evidence="1">
    <location>
        <begin position="1"/>
        <end position="13"/>
    </location>
</feature>
<accession>E5R2H8</accession>
<feature type="region of interest" description="Disordered" evidence="1">
    <location>
        <begin position="1"/>
        <end position="20"/>
    </location>
</feature>
<dbReference type="HOGENOM" id="CLU_1795987_0_0_1"/>
<evidence type="ECO:0000313" key="3">
    <source>
        <dbReference type="Proteomes" id="UP000002669"/>
    </source>
</evidence>
<dbReference type="GeneID" id="10032128"/>
<dbReference type="RefSeq" id="XP_003176806.1">
    <property type="nucleotide sequence ID" value="XM_003176758.1"/>
</dbReference>
<evidence type="ECO:0000313" key="2">
    <source>
        <dbReference type="EMBL" id="EFQ97854.1"/>
    </source>
</evidence>
<dbReference type="VEuPathDB" id="FungiDB:MGYG_00893"/>
<dbReference type="EMBL" id="DS989822">
    <property type="protein sequence ID" value="EFQ97854.1"/>
    <property type="molecule type" value="Genomic_DNA"/>
</dbReference>
<protein>
    <submittedName>
        <fullName evidence="2">Uncharacterized protein</fullName>
    </submittedName>
</protein>